<proteinExistence type="predicted"/>
<comment type="caution">
    <text evidence="1">The sequence shown here is derived from an EMBL/GenBank/DDBJ whole genome shotgun (WGS) entry which is preliminary data.</text>
</comment>
<feature type="non-terminal residue" evidence="1">
    <location>
        <position position="1"/>
    </location>
</feature>
<keyword evidence="2" id="KW-1185">Reference proteome</keyword>
<gene>
    <name evidence="1" type="ORF">PIB30_104019</name>
</gene>
<organism evidence="1 2">
    <name type="scientific">Stylosanthes scabra</name>
    <dbReference type="NCBI Taxonomy" id="79078"/>
    <lineage>
        <taxon>Eukaryota</taxon>
        <taxon>Viridiplantae</taxon>
        <taxon>Streptophyta</taxon>
        <taxon>Embryophyta</taxon>
        <taxon>Tracheophyta</taxon>
        <taxon>Spermatophyta</taxon>
        <taxon>Magnoliopsida</taxon>
        <taxon>eudicotyledons</taxon>
        <taxon>Gunneridae</taxon>
        <taxon>Pentapetalae</taxon>
        <taxon>rosids</taxon>
        <taxon>fabids</taxon>
        <taxon>Fabales</taxon>
        <taxon>Fabaceae</taxon>
        <taxon>Papilionoideae</taxon>
        <taxon>50 kb inversion clade</taxon>
        <taxon>dalbergioids sensu lato</taxon>
        <taxon>Dalbergieae</taxon>
        <taxon>Pterocarpus clade</taxon>
        <taxon>Stylosanthes</taxon>
    </lineage>
</organism>
<accession>A0ABU6Z031</accession>
<protein>
    <submittedName>
        <fullName evidence="1">Uncharacterized protein</fullName>
    </submittedName>
</protein>
<feature type="non-terminal residue" evidence="1">
    <location>
        <position position="68"/>
    </location>
</feature>
<dbReference type="Proteomes" id="UP001341840">
    <property type="component" value="Unassembled WGS sequence"/>
</dbReference>
<reference evidence="1 2" key="1">
    <citation type="journal article" date="2023" name="Plants (Basel)">
        <title>Bridging the Gap: Combining Genomics and Transcriptomics Approaches to Understand Stylosanthes scabra, an Orphan Legume from the Brazilian Caatinga.</title>
        <authorList>
            <person name="Ferreira-Neto J.R.C."/>
            <person name="da Silva M.D."/>
            <person name="Binneck E."/>
            <person name="de Melo N.F."/>
            <person name="da Silva R.H."/>
            <person name="de Melo A.L.T.M."/>
            <person name="Pandolfi V."/>
            <person name="Bustamante F.O."/>
            <person name="Brasileiro-Vidal A.C."/>
            <person name="Benko-Iseppon A.M."/>
        </authorList>
    </citation>
    <scope>NUCLEOTIDE SEQUENCE [LARGE SCALE GENOMIC DNA]</scope>
    <source>
        <tissue evidence="1">Leaves</tissue>
    </source>
</reference>
<evidence type="ECO:0000313" key="2">
    <source>
        <dbReference type="Proteomes" id="UP001341840"/>
    </source>
</evidence>
<dbReference type="EMBL" id="JASCZI010245155">
    <property type="protein sequence ID" value="MED6214548.1"/>
    <property type="molecule type" value="Genomic_DNA"/>
</dbReference>
<evidence type="ECO:0000313" key="1">
    <source>
        <dbReference type="EMBL" id="MED6214548.1"/>
    </source>
</evidence>
<name>A0ABU6Z031_9FABA</name>
<sequence>KNGERKLAEQETKCGSKTEQELHAYAWKSTHMRATSSQFHAYATLSRLGVVTKPILSTHRRRRPRICV</sequence>